<proteinExistence type="predicted"/>
<dbReference type="EMBL" id="KI894022">
    <property type="protein sequence ID" value="OCF24617.1"/>
    <property type="molecule type" value="Genomic_DNA"/>
</dbReference>
<evidence type="ECO:0000313" key="2">
    <source>
        <dbReference type="EMBL" id="OCF24617.1"/>
    </source>
</evidence>
<dbReference type="GeneID" id="30210477"/>
<evidence type="ECO:0000256" key="1">
    <source>
        <dbReference type="SAM" id="MobiDB-lite"/>
    </source>
</evidence>
<dbReference type="OrthoDB" id="2564473at2759"/>
<protein>
    <submittedName>
        <fullName evidence="2">Uncharacterized protein</fullName>
    </submittedName>
</protein>
<organism evidence="2">
    <name type="scientific">Kwoniella bestiolae CBS 10118</name>
    <dbReference type="NCBI Taxonomy" id="1296100"/>
    <lineage>
        <taxon>Eukaryota</taxon>
        <taxon>Fungi</taxon>
        <taxon>Dikarya</taxon>
        <taxon>Basidiomycota</taxon>
        <taxon>Agaricomycotina</taxon>
        <taxon>Tremellomycetes</taxon>
        <taxon>Tremellales</taxon>
        <taxon>Cryptococcaceae</taxon>
        <taxon>Kwoniella</taxon>
    </lineage>
</organism>
<reference evidence="3" key="4">
    <citation type="submission" date="2024-02" db="EMBL/GenBank/DDBJ databases">
        <title>Comparative genomics of Cryptococcus and Kwoniella reveals pathogenesis evolution and contrasting modes of karyotype evolution via chromosome fusion or intercentromeric recombination.</title>
        <authorList>
            <person name="Coelho M.A."/>
            <person name="David-Palma M."/>
            <person name="Shea T."/>
            <person name="Bowers K."/>
            <person name="McGinley-Smith S."/>
            <person name="Mohammad A.W."/>
            <person name="Gnirke A."/>
            <person name="Yurkov A.M."/>
            <person name="Nowrousian M."/>
            <person name="Sun S."/>
            <person name="Cuomo C.A."/>
            <person name="Heitman J."/>
        </authorList>
    </citation>
    <scope>NUCLEOTIDE SEQUENCE</scope>
    <source>
        <strain evidence="3">CBS 10118</strain>
    </source>
</reference>
<accession>A0A1B9G0R7</accession>
<sequence length="123" mass="13969">MSGSEDIEIIVYEITTGRDGGMIIGSPFPIRIGNQEKLGEVFRRIHKGKEVDIPFEELEWLEFPFGEPVPDSMAEDGEASGGVRVPATLHEDQNPKSLHWTDGTKVYYKRKTIKVDYFRDPKT</sequence>
<dbReference type="RefSeq" id="XP_019045687.1">
    <property type="nucleotide sequence ID" value="XM_019192690.1"/>
</dbReference>
<dbReference type="AlphaFoldDB" id="A0A1B9G0R7"/>
<evidence type="ECO:0000313" key="3">
    <source>
        <dbReference type="EMBL" id="WVW84626.1"/>
    </source>
</evidence>
<dbReference type="Proteomes" id="UP000092730">
    <property type="component" value="Chromosome 5"/>
</dbReference>
<feature type="region of interest" description="Disordered" evidence="1">
    <location>
        <begin position="71"/>
        <end position="96"/>
    </location>
</feature>
<reference evidence="3" key="2">
    <citation type="submission" date="2013-07" db="EMBL/GenBank/DDBJ databases">
        <authorList>
            <consortium name="The Broad Institute Genome Sequencing Platform"/>
            <person name="Cuomo C."/>
            <person name="Litvintseva A."/>
            <person name="Chen Y."/>
            <person name="Heitman J."/>
            <person name="Sun S."/>
            <person name="Springer D."/>
            <person name="Dromer F."/>
            <person name="Young S.K."/>
            <person name="Zeng Q."/>
            <person name="Gargeya S."/>
            <person name="Fitzgerald M."/>
            <person name="Abouelleil A."/>
            <person name="Alvarado L."/>
            <person name="Berlin A.M."/>
            <person name="Chapman S.B."/>
            <person name="Dewar J."/>
            <person name="Goldberg J."/>
            <person name="Griggs A."/>
            <person name="Gujja S."/>
            <person name="Hansen M."/>
            <person name="Howarth C."/>
            <person name="Imamovic A."/>
            <person name="Larimer J."/>
            <person name="McCowan C."/>
            <person name="Murphy C."/>
            <person name="Pearson M."/>
            <person name="Priest M."/>
            <person name="Roberts A."/>
            <person name="Saif S."/>
            <person name="Shea T."/>
            <person name="Sykes S."/>
            <person name="Wortman J."/>
            <person name="Nusbaum C."/>
            <person name="Birren B."/>
        </authorList>
    </citation>
    <scope>NUCLEOTIDE SEQUENCE</scope>
    <source>
        <strain evidence="3">CBS 10118</strain>
    </source>
</reference>
<reference evidence="2" key="1">
    <citation type="submission" date="2013-07" db="EMBL/GenBank/DDBJ databases">
        <title>The Genome Sequence of Cryptococcus bestiolae CBS10118.</title>
        <authorList>
            <consortium name="The Broad Institute Genome Sequencing Platform"/>
            <person name="Cuomo C."/>
            <person name="Litvintseva A."/>
            <person name="Chen Y."/>
            <person name="Heitman J."/>
            <person name="Sun S."/>
            <person name="Springer D."/>
            <person name="Dromer F."/>
            <person name="Young S.K."/>
            <person name="Zeng Q."/>
            <person name="Gargeya S."/>
            <person name="Fitzgerald M."/>
            <person name="Abouelleil A."/>
            <person name="Alvarado L."/>
            <person name="Berlin A.M."/>
            <person name="Chapman S.B."/>
            <person name="Dewar J."/>
            <person name="Goldberg J."/>
            <person name="Griggs A."/>
            <person name="Gujja S."/>
            <person name="Hansen M."/>
            <person name="Howarth C."/>
            <person name="Imamovic A."/>
            <person name="Larimer J."/>
            <person name="McCowan C."/>
            <person name="Murphy C."/>
            <person name="Pearson M."/>
            <person name="Priest M."/>
            <person name="Roberts A."/>
            <person name="Saif S."/>
            <person name="Shea T."/>
            <person name="Sykes S."/>
            <person name="Wortman J."/>
            <person name="Nusbaum C."/>
            <person name="Birren B."/>
        </authorList>
    </citation>
    <scope>NUCLEOTIDE SEQUENCE [LARGE SCALE GENOMIC DNA]</scope>
    <source>
        <strain evidence="2">CBS 10118</strain>
    </source>
</reference>
<dbReference type="KEGG" id="kbi:30210477"/>
<reference evidence="2" key="3">
    <citation type="submission" date="2014-01" db="EMBL/GenBank/DDBJ databases">
        <title>Evolution of pathogenesis and genome organization in the Tremellales.</title>
        <authorList>
            <person name="Cuomo C."/>
            <person name="Litvintseva A."/>
            <person name="Heitman J."/>
            <person name="Chen Y."/>
            <person name="Sun S."/>
            <person name="Springer D."/>
            <person name="Dromer F."/>
            <person name="Young S."/>
            <person name="Zeng Q."/>
            <person name="Chapman S."/>
            <person name="Gujja S."/>
            <person name="Saif S."/>
            <person name="Birren B."/>
        </authorList>
    </citation>
    <scope>NUCLEOTIDE SEQUENCE</scope>
    <source>
        <strain evidence="2">CBS 10118</strain>
    </source>
</reference>
<evidence type="ECO:0000313" key="4">
    <source>
        <dbReference type="Proteomes" id="UP000092730"/>
    </source>
</evidence>
<dbReference type="EMBL" id="CP144545">
    <property type="protein sequence ID" value="WVW84626.1"/>
    <property type="molecule type" value="Genomic_DNA"/>
</dbReference>
<keyword evidence="4" id="KW-1185">Reference proteome</keyword>
<dbReference type="VEuPathDB" id="FungiDB:I302_06078"/>
<name>A0A1B9G0R7_9TREE</name>
<gene>
    <name evidence="2" type="ORF">I302_06078</name>
    <name evidence="3" type="ORF">I302_106660</name>
</gene>